<sequence length="79" mass="8320">MRKLPVILCALSCWSAFGTPLAAAEDAAGKDTTIHTTILVRSKASECPSGFTIFQMDSGKKLPPGPKICFVRAAKPAAK</sequence>
<reference evidence="2 3" key="1">
    <citation type="submission" date="2018-08" db="EMBL/GenBank/DDBJ databases">
        <title>Genomic Encyclopedia of Type Strains, Phase IV (KMG-IV): sequencing the most valuable type-strain genomes for metagenomic binning, comparative biology and taxonomic classification.</title>
        <authorList>
            <person name="Goeker M."/>
        </authorList>
    </citation>
    <scope>NUCLEOTIDE SEQUENCE [LARGE SCALE GENOMIC DNA]</scope>
    <source>
        <strain evidence="2 3">BW863</strain>
    </source>
</reference>
<evidence type="ECO:0000313" key="2">
    <source>
        <dbReference type="EMBL" id="REF87878.1"/>
    </source>
</evidence>
<proteinExistence type="predicted"/>
<evidence type="ECO:0000256" key="1">
    <source>
        <dbReference type="SAM" id="SignalP"/>
    </source>
</evidence>
<dbReference type="RefSeq" id="WP_115836021.1">
    <property type="nucleotide sequence ID" value="NZ_CP025086.1"/>
</dbReference>
<organism evidence="2 3">
    <name type="scientific">Methylovirgula ligni</name>
    <dbReference type="NCBI Taxonomy" id="569860"/>
    <lineage>
        <taxon>Bacteria</taxon>
        <taxon>Pseudomonadati</taxon>
        <taxon>Pseudomonadota</taxon>
        <taxon>Alphaproteobacteria</taxon>
        <taxon>Hyphomicrobiales</taxon>
        <taxon>Beijerinckiaceae</taxon>
        <taxon>Methylovirgula</taxon>
    </lineage>
</organism>
<keyword evidence="3" id="KW-1185">Reference proteome</keyword>
<name>A0A3D9Z1A8_9HYPH</name>
<comment type="caution">
    <text evidence="2">The sequence shown here is derived from an EMBL/GenBank/DDBJ whole genome shotgun (WGS) entry which is preliminary data.</text>
</comment>
<accession>A0A3D9Z1A8</accession>
<protein>
    <submittedName>
        <fullName evidence="2">Uncharacterized protein</fullName>
    </submittedName>
</protein>
<dbReference type="EMBL" id="QUMO01000002">
    <property type="protein sequence ID" value="REF87878.1"/>
    <property type="molecule type" value="Genomic_DNA"/>
</dbReference>
<gene>
    <name evidence="2" type="ORF">DES32_1512</name>
</gene>
<keyword evidence="1" id="KW-0732">Signal</keyword>
<feature type="signal peptide" evidence="1">
    <location>
        <begin position="1"/>
        <end position="23"/>
    </location>
</feature>
<dbReference type="AlphaFoldDB" id="A0A3D9Z1A8"/>
<feature type="chain" id="PRO_5017621847" evidence="1">
    <location>
        <begin position="24"/>
        <end position="79"/>
    </location>
</feature>
<evidence type="ECO:0000313" key="3">
    <source>
        <dbReference type="Proteomes" id="UP000256900"/>
    </source>
</evidence>
<dbReference type="Proteomes" id="UP000256900">
    <property type="component" value="Unassembled WGS sequence"/>
</dbReference>